<evidence type="ECO:0000313" key="1">
    <source>
        <dbReference type="EMBL" id="KAG9259400.1"/>
    </source>
</evidence>
<evidence type="ECO:0000313" key="2">
    <source>
        <dbReference type="Proteomes" id="UP000752171"/>
    </source>
</evidence>
<dbReference type="Proteomes" id="UP000752171">
    <property type="component" value="Unassembled WGS sequence"/>
</dbReference>
<name>A0A8T2KHV0_ASTMX</name>
<proteinExistence type="predicted"/>
<comment type="caution">
    <text evidence="1">The sequence shown here is derived from an EMBL/GenBank/DDBJ whole genome shotgun (WGS) entry which is preliminary data.</text>
</comment>
<accession>A0A8T2KHV0</accession>
<dbReference type="EMBL" id="JAICCE010000032">
    <property type="protein sequence ID" value="KAG9259400.1"/>
    <property type="molecule type" value="Genomic_DNA"/>
</dbReference>
<reference evidence="1 2" key="1">
    <citation type="submission" date="2021-07" db="EMBL/GenBank/DDBJ databases">
        <authorList>
            <person name="Imarazene B."/>
            <person name="Zahm M."/>
            <person name="Klopp C."/>
            <person name="Cabau C."/>
            <person name="Beille S."/>
            <person name="Jouanno E."/>
            <person name="Castinel A."/>
            <person name="Lluch J."/>
            <person name="Gil L."/>
            <person name="Kuchtly C."/>
            <person name="Lopez Roques C."/>
            <person name="Donnadieu C."/>
            <person name="Parrinello H."/>
            <person name="Journot L."/>
            <person name="Du K."/>
            <person name="Schartl M."/>
            <person name="Retaux S."/>
            <person name="Guiguen Y."/>
        </authorList>
    </citation>
    <scope>NUCLEOTIDE SEQUENCE [LARGE SCALE GENOMIC DNA]</scope>
    <source>
        <strain evidence="1">Pach_M1</strain>
        <tissue evidence="1">Testis</tissue>
    </source>
</reference>
<gene>
    <name evidence="1" type="ORF">AMEX_G28077</name>
</gene>
<protein>
    <submittedName>
        <fullName evidence="1">Uncharacterized protein</fullName>
    </submittedName>
</protein>
<dbReference type="AlphaFoldDB" id="A0A8T2KHV0"/>
<sequence length="177" mass="19172">MSAESGGLLLQLLHQSPRWLIVTDCPIDRGKVAASLHREIITETPSPSMVTSFRGMSSPDPTFRKLAETTFPESVVYPSLVKSLASCRVMTSDGGYIVSLANLTKSSGTLSAAVRKTPDPCAINSFVKGCSSFIKAFFTMYVSPSLNLLDCSSLRGTRKIFDVSQKAPIIVFFLDVI</sequence>
<organism evidence="1 2">
    <name type="scientific">Astyanax mexicanus</name>
    <name type="common">Blind cave fish</name>
    <name type="synonym">Astyanax fasciatus mexicanus</name>
    <dbReference type="NCBI Taxonomy" id="7994"/>
    <lineage>
        <taxon>Eukaryota</taxon>
        <taxon>Metazoa</taxon>
        <taxon>Chordata</taxon>
        <taxon>Craniata</taxon>
        <taxon>Vertebrata</taxon>
        <taxon>Euteleostomi</taxon>
        <taxon>Actinopterygii</taxon>
        <taxon>Neopterygii</taxon>
        <taxon>Teleostei</taxon>
        <taxon>Ostariophysi</taxon>
        <taxon>Characiformes</taxon>
        <taxon>Characoidei</taxon>
        <taxon>Acestrorhamphidae</taxon>
        <taxon>Acestrorhamphinae</taxon>
        <taxon>Astyanax</taxon>
    </lineage>
</organism>